<dbReference type="CDD" id="cd03809">
    <property type="entry name" value="GT4_MtfB-like"/>
    <property type="match status" value="1"/>
</dbReference>
<keyword evidence="5" id="KW-1185">Reference proteome</keyword>
<keyword evidence="1" id="KW-0808">Transferase</keyword>
<organism evidence="4 5">
    <name type="scientific">Pseudocalidococcus azoricus BACA0444</name>
    <dbReference type="NCBI Taxonomy" id="2918990"/>
    <lineage>
        <taxon>Bacteria</taxon>
        <taxon>Bacillati</taxon>
        <taxon>Cyanobacteriota</taxon>
        <taxon>Cyanophyceae</taxon>
        <taxon>Acaryochloridales</taxon>
        <taxon>Thermosynechococcaceae</taxon>
        <taxon>Pseudocalidococcus</taxon>
        <taxon>Pseudocalidococcus azoricus</taxon>
    </lineage>
</organism>
<feature type="domain" description="Glycosyltransferase subfamily 4-like N-terminal" evidence="3">
    <location>
        <begin position="109"/>
        <end position="179"/>
    </location>
</feature>
<dbReference type="Gene3D" id="3.40.50.2000">
    <property type="entry name" value="Glycogen Phosphorylase B"/>
    <property type="match status" value="2"/>
</dbReference>
<dbReference type="RefSeq" id="WP_322877839.1">
    <property type="nucleotide sequence ID" value="NZ_JAVMIP010000004.1"/>
</dbReference>
<dbReference type="Pfam" id="PF13439">
    <property type="entry name" value="Glyco_transf_4"/>
    <property type="match status" value="1"/>
</dbReference>
<dbReference type="AlphaFoldDB" id="A0AAE4FQT2"/>
<gene>
    <name evidence="4" type="ORF">RIF25_07065</name>
</gene>
<proteinExistence type="predicted"/>
<evidence type="ECO:0000259" key="3">
    <source>
        <dbReference type="Pfam" id="PF13439"/>
    </source>
</evidence>
<dbReference type="Pfam" id="PF00534">
    <property type="entry name" value="Glycos_transf_1"/>
    <property type="match status" value="1"/>
</dbReference>
<dbReference type="PANTHER" id="PTHR46401:SF2">
    <property type="entry name" value="GLYCOSYLTRANSFERASE WBBK-RELATED"/>
    <property type="match status" value="1"/>
</dbReference>
<dbReference type="InterPro" id="IPR001296">
    <property type="entry name" value="Glyco_trans_1"/>
</dbReference>
<evidence type="ECO:0000313" key="5">
    <source>
        <dbReference type="Proteomes" id="UP001268256"/>
    </source>
</evidence>
<protein>
    <submittedName>
        <fullName evidence="4">Glycosyltransferase family 1 protein</fullName>
    </submittedName>
</protein>
<evidence type="ECO:0000313" key="4">
    <source>
        <dbReference type="EMBL" id="MDS3860569.1"/>
    </source>
</evidence>
<sequence length="371" mass="41334">MDYSLGINGRFLSQPLTGVQRYARCWVKALDHLLISGEIAGSDWQVTLYVPRGQHIKPGLGKLNLQAIQIKQVGFSNGYFWEQLELPLYARDQVLINLGNMAPILSLISPQKTVVTIHDLSFQKFPESYSRLYQLTYNLLTPLIMARADAMLTVSQTEAKAILDVYPQAKSRLYPIPNGHWPDDLDLEAIAPMKPIGRPFMLAVGTLSARKNLTGILKAAEQVNQQKSLDFVMVGGRPSIYQAIQLELPTSLKDRVHFVGTVDDRTLISYYKAAQGLVYPSFYEASGLPPLEAMACGCPVIVSDIPALKERCQEAAIYCQASSPETIAEAIIKLINHPELQRELRRKGYEQAQALTWKNSVQQAMKVIASC</sequence>
<evidence type="ECO:0000259" key="2">
    <source>
        <dbReference type="Pfam" id="PF00534"/>
    </source>
</evidence>
<dbReference type="GO" id="GO:0009103">
    <property type="term" value="P:lipopolysaccharide biosynthetic process"/>
    <property type="evidence" value="ECO:0007669"/>
    <property type="project" value="TreeGrafter"/>
</dbReference>
<dbReference type="GO" id="GO:0016757">
    <property type="term" value="F:glycosyltransferase activity"/>
    <property type="evidence" value="ECO:0007669"/>
    <property type="project" value="InterPro"/>
</dbReference>
<name>A0AAE4FQT2_9CYAN</name>
<dbReference type="InterPro" id="IPR028098">
    <property type="entry name" value="Glyco_trans_4-like_N"/>
</dbReference>
<dbReference type="EMBL" id="JAVMIP010000004">
    <property type="protein sequence ID" value="MDS3860569.1"/>
    <property type="molecule type" value="Genomic_DNA"/>
</dbReference>
<comment type="caution">
    <text evidence="4">The sequence shown here is derived from an EMBL/GenBank/DDBJ whole genome shotgun (WGS) entry which is preliminary data.</text>
</comment>
<evidence type="ECO:0000256" key="1">
    <source>
        <dbReference type="ARBA" id="ARBA00022679"/>
    </source>
</evidence>
<feature type="domain" description="Glycosyl transferase family 1" evidence="2">
    <location>
        <begin position="197"/>
        <end position="350"/>
    </location>
</feature>
<dbReference type="SUPFAM" id="SSF53756">
    <property type="entry name" value="UDP-Glycosyltransferase/glycogen phosphorylase"/>
    <property type="match status" value="1"/>
</dbReference>
<reference evidence="5" key="1">
    <citation type="submission" date="2023-07" db="EMBL/GenBank/DDBJ databases">
        <authorList>
            <person name="Luz R."/>
            <person name="Cordeiro R."/>
            <person name="Fonseca A."/>
            <person name="Goncalves V."/>
        </authorList>
    </citation>
    <scope>NUCLEOTIDE SEQUENCE [LARGE SCALE GENOMIC DNA]</scope>
    <source>
        <strain evidence="5">BACA0444</strain>
    </source>
</reference>
<dbReference type="Proteomes" id="UP001268256">
    <property type="component" value="Unassembled WGS sequence"/>
</dbReference>
<dbReference type="PANTHER" id="PTHR46401">
    <property type="entry name" value="GLYCOSYLTRANSFERASE WBBK-RELATED"/>
    <property type="match status" value="1"/>
</dbReference>
<accession>A0AAE4FQT2</accession>